<sequence length="46" mass="5370">MGEYLPYEQSELLQGIERLEENFAVERIKRGNGLPKWGIRGGKYDE</sequence>
<comment type="caution">
    <text evidence="1">The sequence shown here is derived from an EMBL/GenBank/DDBJ whole genome shotgun (WGS) entry which is preliminary data.</text>
</comment>
<reference evidence="1" key="1">
    <citation type="journal article" date="2014" name="Front. Microbiol.">
        <title>High frequency of phylogenetically diverse reductive dehalogenase-homologous genes in deep subseafloor sedimentary metagenomes.</title>
        <authorList>
            <person name="Kawai M."/>
            <person name="Futagami T."/>
            <person name="Toyoda A."/>
            <person name="Takaki Y."/>
            <person name="Nishi S."/>
            <person name="Hori S."/>
            <person name="Arai W."/>
            <person name="Tsubouchi T."/>
            <person name="Morono Y."/>
            <person name="Uchiyama I."/>
            <person name="Ito T."/>
            <person name="Fujiyama A."/>
            <person name="Inagaki F."/>
            <person name="Takami H."/>
        </authorList>
    </citation>
    <scope>NUCLEOTIDE SEQUENCE</scope>
    <source>
        <strain evidence="1">Expedition CK06-06</strain>
    </source>
</reference>
<organism evidence="1">
    <name type="scientific">marine sediment metagenome</name>
    <dbReference type="NCBI Taxonomy" id="412755"/>
    <lineage>
        <taxon>unclassified sequences</taxon>
        <taxon>metagenomes</taxon>
        <taxon>ecological metagenomes</taxon>
    </lineage>
</organism>
<name>X1LWZ0_9ZZZZ</name>
<dbReference type="AlphaFoldDB" id="X1LWZ0"/>
<evidence type="ECO:0000313" key="1">
    <source>
        <dbReference type="EMBL" id="GAH98643.1"/>
    </source>
</evidence>
<protein>
    <submittedName>
        <fullName evidence="1">Uncharacterized protein</fullName>
    </submittedName>
</protein>
<dbReference type="EMBL" id="BARV01001648">
    <property type="protein sequence ID" value="GAH98643.1"/>
    <property type="molecule type" value="Genomic_DNA"/>
</dbReference>
<gene>
    <name evidence="1" type="ORF">S06H3_04643</name>
</gene>
<accession>X1LWZ0</accession>
<proteinExistence type="predicted"/>